<evidence type="ECO:0000313" key="2">
    <source>
        <dbReference type="Proteomes" id="UP000017559"/>
    </source>
</evidence>
<gene>
    <name evidence="1" type="ORF">Moror_3406</name>
</gene>
<dbReference type="Proteomes" id="UP000017559">
    <property type="component" value="Unassembled WGS sequence"/>
</dbReference>
<dbReference type="AlphaFoldDB" id="V2Y5F0"/>
<keyword evidence="2" id="KW-1185">Reference proteome</keyword>
<name>V2Y5F0_MONRO</name>
<reference evidence="1 2" key="1">
    <citation type="journal article" date="2014" name="BMC Genomics">
        <title>Genome and secretome analysis of the hemibiotrophic fungal pathogen, Moniliophthora roreri, which causes frosty pod rot disease of cacao: mechanisms of the biotrophic and necrotrophic phases.</title>
        <authorList>
            <person name="Meinhardt L.W."/>
            <person name="Costa G.G.L."/>
            <person name="Thomazella D.P.T."/>
            <person name="Teixeira P.J.P.L."/>
            <person name="Carazzolle M.F."/>
            <person name="Schuster S.C."/>
            <person name="Carlson J.E."/>
            <person name="Guiltinan M.J."/>
            <person name="Mieczkowski P."/>
            <person name="Farmer A."/>
            <person name="Ramaraj T."/>
            <person name="Crozier J."/>
            <person name="Davis R.E."/>
            <person name="Shao J."/>
            <person name="Melnick R.L."/>
            <person name="Pereira G.A.G."/>
            <person name="Bailey B.A."/>
        </authorList>
    </citation>
    <scope>NUCLEOTIDE SEQUENCE [LARGE SCALE GENOMIC DNA]</scope>
    <source>
        <strain evidence="1 2">MCA 2997</strain>
    </source>
</reference>
<accession>V2Y5F0</accession>
<comment type="caution">
    <text evidence="1">The sequence shown here is derived from an EMBL/GenBank/DDBJ whole genome shotgun (WGS) entry which is preliminary data.</text>
</comment>
<organism evidence="1 2">
    <name type="scientific">Moniliophthora roreri (strain MCA 2997)</name>
    <name type="common">Cocoa frosty pod rot fungus</name>
    <name type="synonym">Crinipellis roreri</name>
    <dbReference type="NCBI Taxonomy" id="1381753"/>
    <lineage>
        <taxon>Eukaryota</taxon>
        <taxon>Fungi</taxon>
        <taxon>Dikarya</taxon>
        <taxon>Basidiomycota</taxon>
        <taxon>Agaricomycotina</taxon>
        <taxon>Agaricomycetes</taxon>
        <taxon>Agaricomycetidae</taxon>
        <taxon>Agaricales</taxon>
        <taxon>Marasmiineae</taxon>
        <taxon>Marasmiaceae</taxon>
        <taxon>Moniliophthora</taxon>
    </lineage>
</organism>
<proteinExistence type="predicted"/>
<protein>
    <submittedName>
        <fullName evidence="1">Uncharacterized protein</fullName>
    </submittedName>
</protein>
<dbReference type="KEGG" id="mrr:Moror_3406"/>
<dbReference type="EMBL" id="AWSO01000863">
    <property type="protein sequence ID" value="ESK86889.1"/>
    <property type="molecule type" value="Genomic_DNA"/>
</dbReference>
<evidence type="ECO:0000313" key="1">
    <source>
        <dbReference type="EMBL" id="ESK86889.1"/>
    </source>
</evidence>
<sequence>MAIDAAFVDRADVNVQEINDDEMNPAAFKIFRKEKLTNPATDLANFAGSPRWRRWDQVVKGECTESVPHLCPPTERQLYPYW</sequence>
<dbReference type="HOGENOM" id="CLU_2558804_0_0_1"/>